<evidence type="ECO:0000256" key="1">
    <source>
        <dbReference type="PROSITE-ProRule" id="PRU00042"/>
    </source>
</evidence>
<organism evidence="4 5">
    <name type="scientific">Dorcoceras hygrometricum</name>
    <dbReference type="NCBI Taxonomy" id="472368"/>
    <lineage>
        <taxon>Eukaryota</taxon>
        <taxon>Viridiplantae</taxon>
        <taxon>Streptophyta</taxon>
        <taxon>Embryophyta</taxon>
        <taxon>Tracheophyta</taxon>
        <taxon>Spermatophyta</taxon>
        <taxon>Magnoliopsida</taxon>
        <taxon>eudicotyledons</taxon>
        <taxon>Gunneridae</taxon>
        <taxon>Pentapetalae</taxon>
        <taxon>asterids</taxon>
        <taxon>lamiids</taxon>
        <taxon>Lamiales</taxon>
        <taxon>Gesneriaceae</taxon>
        <taxon>Didymocarpoideae</taxon>
        <taxon>Trichosporeae</taxon>
        <taxon>Loxocarpinae</taxon>
        <taxon>Dorcoceras</taxon>
    </lineage>
</organism>
<dbReference type="InterPro" id="IPR036236">
    <property type="entry name" value="Znf_C2H2_sf"/>
</dbReference>
<dbReference type="Gene3D" id="3.30.160.60">
    <property type="entry name" value="Classic Zinc Finger"/>
    <property type="match status" value="1"/>
</dbReference>
<feature type="compositionally biased region" description="Basic residues" evidence="2">
    <location>
        <begin position="73"/>
        <end position="86"/>
    </location>
</feature>
<dbReference type="GO" id="GO:0003700">
    <property type="term" value="F:DNA-binding transcription factor activity"/>
    <property type="evidence" value="ECO:0007669"/>
    <property type="project" value="TreeGrafter"/>
</dbReference>
<keyword evidence="5" id="KW-1185">Reference proteome</keyword>
<sequence>MEEHRPLLGVDDSYEPHEVQVYAHSSSVTKLFGFTVEHKAPQVTQHDSEHKRFVCHHCHRKFSNSQALGGHQNAHKKERQRVKRAHSMGEHHRASHGHAARSGTFVSPSAPISAYGARFLSSGDRHNSRGFPHVLSGVPLRYSGGFQIFPPQTVELDGGRGDVGPLNVVETIGVSEVLDVDLHL</sequence>
<dbReference type="PANTHER" id="PTHR46353:SF22">
    <property type="entry name" value="ZINC FINGER PROTEIN 6-LIKE"/>
    <property type="match status" value="1"/>
</dbReference>
<keyword evidence="1" id="KW-0863">Zinc-finger</keyword>
<proteinExistence type="predicted"/>
<evidence type="ECO:0000256" key="2">
    <source>
        <dbReference type="SAM" id="MobiDB-lite"/>
    </source>
</evidence>
<dbReference type="GO" id="GO:0005634">
    <property type="term" value="C:nucleus"/>
    <property type="evidence" value="ECO:0007669"/>
    <property type="project" value="TreeGrafter"/>
</dbReference>
<protein>
    <submittedName>
        <fullName evidence="4">Zinc finger protein 6-like</fullName>
    </submittedName>
</protein>
<feature type="region of interest" description="Disordered" evidence="2">
    <location>
        <begin position="66"/>
        <end position="104"/>
    </location>
</feature>
<dbReference type="InterPro" id="IPR013087">
    <property type="entry name" value="Znf_C2H2_type"/>
</dbReference>
<dbReference type="AlphaFoldDB" id="A0A2Z7CLL1"/>
<dbReference type="Proteomes" id="UP000250235">
    <property type="component" value="Unassembled WGS sequence"/>
</dbReference>
<dbReference type="PANTHER" id="PTHR46353">
    <property type="entry name" value="ZINC FINGER PROTEIN 5"/>
    <property type="match status" value="1"/>
</dbReference>
<evidence type="ECO:0000259" key="3">
    <source>
        <dbReference type="PROSITE" id="PS50157"/>
    </source>
</evidence>
<dbReference type="GO" id="GO:0010090">
    <property type="term" value="P:trichome morphogenesis"/>
    <property type="evidence" value="ECO:0007669"/>
    <property type="project" value="InterPro"/>
</dbReference>
<keyword evidence="1" id="KW-0479">Metal-binding</keyword>
<keyword evidence="1" id="KW-0862">Zinc</keyword>
<dbReference type="InterPro" id="IPR044299">
    <property type="entry name" value="GIS3/ZFP5/ZFP6"/>
</dbReference>
<dbReference type="EMBL" id="KQ994584">
    <property type="protein sequence ID" value="KZV47828.1"/>
    <property type="molecule type" value="Genomic_DNA"/>
</dbReference>
<dbReference type="GO" id="GO:0000976">
    <property type="term" value="F:transcription cis-regulatory region binding"/>
    <property type="evidence" value="ECO:0007669"/>
    <property type="project" value="TreeGrafter"/>
</dbReference>
<feature type="domain" description="C2H2-type" evidence="3">
    <location>
        <begin position="53"/>
        <end position="80"/>
    </location>
</feature>
<dbReference type="GO" id="GO:0008270">
    <property type="term" value="F:zinc ion binding"/>
    <property type="evidence" value="ECO:0007669"/>
    <property type="project" value="UniProtKB-KW"/>
</dbReference>
<gene>
    <name evidence="4" type="ORF">F511_39958</name>
</gene>
<dbReference type="PROSITE" id="PS50157">
    <property type="entry name" value="ZINC_FINGER_C2H2_2"/>
    <property type="match status" value="1"/>
</dbReference>
<evidence type="ECO:0000313" key="5">
    <source>
        <dbReference type="Proteomes" id="UP000250235"/>
    </source>
</evidence>
<reference evidence="4 5" key="1">
    <citation type="journal article" date="2015" name="Proc. Natl. Acad. Sci. U.S.A.">
        <title>The resurrection genome of Boea hygrometrica: A blueprint for survival of dehydration.</title>
        <authorList>
            <person name="Xiao L."/>
            <person name="Yang G."/>
            <person name="Zhang L."/>
            <person name="Yang X."/>
            <person name="Zhao S."/>
            <person name="Ji Z."/>
            <person name="Zhou Q."/>
            <person name="Hu M."/>
            <person name="Wang Y."/>
            <person name="Chen M."/>
            <person name="Xu Y."/>
            <person name="Jin H."/>
            <person name="Xiao X."/>
            <person name="Hu G."/>
            <person name="Bao F."/>
            <person name="Hu Y."/>
            <person name="Wan P."/>
            <person name="Li L."/>
            <person name="Deng X."/>
            <person name="Kuang T."/>
            <person name="Xiang C."/>
            <person name="Zhu J.K."/>
            <person name="Oliver M.J."/>
            <person name="He Y."/>
        </authorList>
    </citation>
    <scope>NUCLEOTIDE SEQUENCE [LARGE SCALE GENOMIC DNA]</scope>
    <source>
        <strain evidence="5">cv. XS01</strain>
    </source>
</reference>
<dbReference type="GO" id="GO:0009736">
    <property type="term" value="P:cytokinin-activated signaling pathway"/>
    <property type="evidence" value="ECO:0007669"/>
    <property type="project" value="TreeGrafter"/>
</dbReference>
<dbReference type="GO" id="GO:0009740">
    <property type="term" value="P:gibberellic acid mediated signaling pathway"/>
    <property type="evidence" value="ECO:0007669"/>
    <property type="project" value="TreeGrafter"/>
</dbReference>
<dbReference type="SUPFAM" id="SSF57667">
    <property type="entry name" value="beta-beta-alpha zinc fingers"/>
    <property type="match status" value="1"/>
</dbReference>
<accession>A0A2Z7CLL1</accession>
<dbReference type="PROSITE" id="PS00028">
    <property type="entry name" value="ZINC_FINGER_C2H2_1"/>
    <property type="match status" value="1"/>
</dbReference>
<dbReference type="OrthoDB" id="772256at2759"/>
<evidence type="ECO:0000313" key="4">
    <source>
        <dbReference type="EMBL" id="KZV47828.1"/>
    </source>
</evidence>
<name>A0A2Z7CLL1_9LAMI</name>